<dbReference type="InterPro" id="IPR002160">
    <property type="entry name" value="Prot_inh_Kunz-lg"/>
</dbReference>
<comment type="caution">
    <text evidence="2">The sequence shown here is derived from an EMBL/GenBank/DDBJ whole genome shotgun (WGS) entry which is preliminary data.</text>
</comment>
<feature type="signal peptide" evidence="1">
    <location>
        <begin position="1"/>
        <end position="21"/>
    </location>
</feature>
<organism evidence="2 3">
    <name type="scientific">Crotalaria pallida</name>
    <name type="common">Smooth rattlebox</name>
    <name type="synonym">Crotalaria striata</name>
    <dbReference type="NCBI Taxonomy" id="3830"/>
    <lineage>
        <taxon>Eukaryota</taxon>
        <taxon>Viridiplantae</taxon>
        <taxon>Streptophyta</taxon>
        <taxon>Embryophyta</taxon>
        <taxon>Tracheophyta</taxon>
        <taxon>Spermatophyta</taxon>
        <taxon>Magnoliopsida</taxon>
        <taxon>eudicotyledons</taxon>
        <taxon>Gunneridae</taxon>
        <taxon>Pentapetalae</taxon>
        <taxon>rosids</taxon>
        <taxon>fabids</taxon>
        <taxon>Fabales</taxon>
        <taxon>Fabaceae</taxon>
        <taxon>Papilionoideae</taxon>
        <taxon>50 kb inversion clade</taxon>
        <taxon>genistoids sensu lato</taxon>
        <taxon>core genistoids</taxon>
        <taxon>Crotalarieae</taxon>
        <taxon>Crotalaria</taxon>
    </lineage>
</organism>
<sequence length="196" mass="21428">MKTSVIVAFSFTCLLICITAGADPEPVLDILGHVVRPGVRYHILTAIGGGLTLINPNNTCPLYVVHEPIFHGKPVIFTPLDGEDEILTSTDLNITSFVNPATTPCNKTLQWSLGKGSVPRVWFTVAGDDFSEVTIYNINIDKFGTEDYVLSFCSALCPGCPTRCNKLGLFEAEDGYKHLAQNYQIPPLGVQFKRAH</sequence>
<dbReference type="Pfam" id="PF00197">
    <property type="entry name" value="Kunitz_legume"/>
    <property type="match status" value="1"/>
</dbReference>
<dbReference type="EMBL" id="JAYWIO010000001">
    <property type="protein sequence ID" value="KAK7291287.1"/>
    <property type="molecule type" value="Genomic_DNA"/>
</dbReference>
<feature type="chain" id="PRO_5042971916" evidence="1">
    <location>
        <begin position="22"/>
        <end position="196"/>
    </location>
</feature>
<dbReference type="SMART" id="SM00452">
    <property type="entry name" value="STI"/>
    <property type="match status" value="1"/>
</dbReference>
<name>A0AAN9PB70_CROPI</name>
<protein>
    <submittedName>
        <fullName evidence="2">Uncharacterized protein</fullName>
    </submittedName>
</protein>
<evidence type="ECO:0000256" key="1">
    <source>
        <dbReference type="SAM" id="SignalP"/>
    </source>
</evidence>
<dbReference type="SUPFAM" id="SSF50386">
    <property type="entry name" value="STI-like"/>
    <property type="match status" value="1"/>
</dbReference>
<keyword evidence="3" id="KW-1185">Reference proteome</keyword>
<dbReference type="GO" id="GO:0004866">
    <property type="term" value="F:endopeptidase inhibitor activity"/>
    <property type="evidence" value="ECO:0007669"/>
    <property type="project" value="InterPro"/>
</dbReference>
<dbReference type="Proteomes" id="UP001372338">
    <property type="component" value="Unassembled WGS sequence"/>
</dbReference>
<proteinExistence type="predicted"/>
<reference evidence="2 3" key="1">
    <citation type="submission" date="2024-01" db="EMBL/GenBank/DDBJ databases">
        <title>The genomes of 5 underutilized Papilionoideae crops provide insights into root nodulation and disease resistanc.</title>
        <authorList>
            <person name="Yuan L."/>
        </authorList>
    </citation>
    <scope>NUCLEOTIDE SEQUENCE [LARGE SCALE GENOMIC DNA]</scope>
    <source>
        <strain evidence="2">ZHUSHIDOU_FW_LH</strain>
        <tissue evidence="2">Leaf</tissue>
    </source>
</reference>
<accession>A0AAN9PB70</accession>
<dbReference type="InterPro" id="IPR011065">
    <property type="entry name" value="Kunitz_inhibitor_STI-like_sf"/>
</dbReference>
<dbReference type="PANTHER" id="PTHR33107:SF85">
    <property type="entry name" value="KUNITZ TYPE TRYPSIN INHIBITOR _ MIRACULIN"/>
    <property type="match status" value="1"/>
</dbReference>
<evidence type="ECO:0000313" key="2">
    <source>
        <dbReference type="EMBL" id="KAK7291287.1"/>
    </source>
</evidence>
<dbReference type="PANTHER" id="PTHR33107">
    <property type="entry name" value="KUNITZ TRYPSIN INHIBITOR 2"/>
    <property type="match status" value="1"/>
</dbReference>
<keyword evidence="1" id="KW-0732">Signal</keyword>
<evidence type="ECO:0000313" key="3">
    <source>
        <dbReference type="Proteomes" id="UP001372338"/>
    </source>
</evidence>
<dbReference type="AlphaFoldDB" id="A0AAN9PB70"/>
<dbReference type="Gene3D" id="2.80.10.50">
    <property type="match status" value="1"/>
</dbReference>
<gene>
    <name evidence="2" type="ORF">RIF29_06303</name>
</gene>